<dbReference type="Proteomes" id="UP000238937">
    <property type="component" value="Unassembled WGS sequence"/>
</dbReference>
<feature type="region of interest" description="Disordered" evidence="1">
    <location>
        <begin position="215"/>
        <end position="242"/>
    </location>
</feature>
<name>A0A2T1G949_9CYAN</name>
<feature type="transmembrane region" description="Helical" evidence="2">
    <location>
        <begin position="111"/>
        <end position="133"/>
    </location>
</feature>
<evidence type="ECO:0000256" key="2">
    <source>
        <dbReference type="SAM" id="Phobius"/>
    </source>
</evidence>
<protein>
    <submittedName>
        <fullName evidence="3">Uncharacterized protein</fullName>
    </submittedName>
</protein>
<feature type="compositionally biased region" description="Pro residues" evidence="1">
    <location>
        <begin position="167"/>
        <end position="182"/>
    </location>
</feature>
<evidence type="ECO:0000256" key="1">
    <source>
        <dbReference type="SAM" id="MobiDB-lite"/>
    </source>
</evidence>
<feature type="transmembrane region" description="Helical" evidence="2">
    <location>
        <begin position="46"/>
        <end position="66"/>
    </location>
</feature>
<accession>A0A2T1G949</accession>
<comment type="caution">
    <text evidence="3">The sequence shown here is derived from an EMBL/GenBank/DDBJ whole genome shotgun (WGS) entry which is preliminary data.</text>
</comment>
<feature type="region of interest" description="Disordered" evidence="1">
    <location>
        <begin position="163"/>
        <end position="185"/>
    </location>
</feature>
<gene>
    <name evidence="3" type="ORF">C7B77_19315</name>
</gene>
<keyword evidence="2" id="KW-1133">Transmembrane helix</keyword>
<feature type="transmembrane region" description="Helical" evidence="2">
    <location>
        <begin position="72"/>
        <end position="91"/>
    </location>
</feature>
<evidence type="ECO:0000313" key="3">
    <source>
        <dbReference type="EMBL" id="PSB53754.1"/>
    </source>
</evidence>
<sequence>MLREYAFSSNSMTPPTIIDRSQNTYDPLQLQHQEELAIARRQIKNAFQACMFIGGMTTILWLAFVLSGKEPGWSLLLFFNVVLSFGMGYGISRYNQTCAKIMFGYFLLDKIVQVCMGQFAGIVVAAILVKYLWDGIIGTDSYNYLMSQSEYGIPVAVATTLDRTRSPEPPTAPPTPSQPLNPTPELLALCGGDRSQAQWLLSQLKIKHPGRSPEWYDRQAIEQLTPHASDPLDPPENDEKLS</sequence>
<reference evidence="3 4" key="1">
    <citation type="submission" date="2018-03" db="EMBL/GenBank/DDBJ databases">
        <title>The ancient ancestry and fast evolution of plastids.</title>
        <authorList>
            <person name="Moore K.R."/>
            <person name="Magnabosco C."/>
            <person name="Momper L."/>
            <person name="Gold D.A."/>
            <person name="Bosak T."/>
            <person name="Fournier G.P."/>
        </authorList>
    </citation>
    <scope>NUCLEOTIDE SEQUENCE [LARGE SCALE GENOMIC DNA]</scope>
    <source>
        <strain evidence="3 4">CCALA 037</strain>
    </source>
</reference>
<keyword evidence="2" id="KW-0472">Membrane</keyword>
<dbReference type="AlphaFoldDB" id="A0A2T1G949"/>
<dbReference type="EMBL" id="PVWO01000292">
    <property type="protein sequence ID" value="PSB53754.1"/>
    <property type="molecule type" value="Genomic_DNA"/>
</dbReference>
<keyword evidence="4" id="KW-1185">Reference proteome</keyword>
<organism evidence="3 4">
    <name type="scientific">Chamaesiphon polymorphus CCALA 037</name>
    <dbReference type="NCBI Taxonomy" id="2107692"/>
    <lineage>
        <taxon>Bacteria</taxon>
        <taxon>Bacillati</taxon>
        <taxon>Cyanobacteriota</taxon>
        <taxon>Cyanophyceae</taxon>
        <taxon>Gomontiellales</taxon>
        <taxon>Chamaesiphonaceae</taxon>
        <taxon>Chamaesiphon</taxon>
    </lineage>
</organism>
<keyword evidence="2" id="KW-0812">Transmembrane</keyword>
<proteinExistence type="predicted"/>
<evidence type="ECO:0000313" key="4">
    <source>
        <dbReference type="Proteomes" id="UP000238937"/>
    </source>
</evidence>